<evidence type="ECO:0000313" key="3">
    <source>
        <dbReference type="Proteomes" id="UP000266723"/>
    </source>
</evidence>
<protein>
    <submittedName>
        <fullName evidence="2">Uncharacterized protein</fullName>
    </submittedName>
</protein>
<dbReference type="EMBL" id="QGKV02000759">
    <property type="protein sequence ID" value="KAF3562323.1"/>
    <property type="molecule type" value="Genomic_DNA"/>
</dbReference>
<gene>
    <name evidence="2" type="ORF">DY000_02017226</name>
</gene>
<evidence type="ECO:0000256" key="1">
    <source>
        <dbReference type="SAM" id="MobiDB-lite"/>
    </source>
</evidence>
<comment type="caution">
    <text evidence="2">The sequence shown here is derived from an EMBL/GenBank/DDBJ whole genome shotgun (WGS) entry which is preliminary data.</text>
</comment>
<feature type="compositionally biased region" description="Basic residues" evidence="1">
    <location>
        <begin position="35"/>
        <end position="47"/>
    </location>
</feature>
<name>A0ABQ7CTA8_BRACR</name>
<dbReference type="Proteomes" id="UP000266723">
    <property type="component" value="Unassembled WGS sequence"/>
</dbReference>
<dbReference type="InterPro" id="IPR004000">
    <property type="entry name" value="Actin"/>
</dbReference>
<sequence length="190" mass="20889">MKGNQKGVTNERRRQSLRVRKPDSIAKKPEPVLHKSSKKSKKSKKSRPVREPVRAPSLESLSASDESEREGLNLSVVCLFHREVSAIVVDLGLPTCKASYVGEDAPKAVFPSVKLTPFSPELGVIVVGAVAMDVEVDSSKTNSNSEDPKSEKGRDLVDNIWEHAFRSCLIIDPKEHPMLLAEPPLNTQQA</sequence>
<dbReference type="SUPFAM" id="SSF53067">
    <property type="entry name" value="Actin-like ATPase domain"/>
    <property type="match status" value="1"/>
</dbReference>
<feature type="compositionally biased region" description="Basic and acidic residues" evidence="1">
    <location>
        <begin position="9"/>
        <end position="33"/>
    </location>
</feature>
<evidence type="ECO:0000313" key="2">
    <source>
        <dbReference type="EMBL" id="KAF3562323.1"/>
    </source>
</evidence>
<dbReference type="Gene3D" id="3.30.420.40">
    <property type="match status" value="1"/>
</dbReference>
<organism evidence="2 3">
    <name type="scientific">Brassica cretica</name>
    <name type="common">Mustard</name>
    <dbReference type="NCBI Taxonomy" id="69181"/>
    <lineage>
        <taxon>Eukaryota</taxon>
        <taxon>Viridiplantae</taxon>
        <taxon>Streptophyta</taxon>
        <taxon>Embryophyta</taxon>
        <taxon>Tracheophyta</taxon>
        <taxon>Spermatophyta</taxon>
        <taxon>Magnoliopsida</taxon>
        <taxon>eudicotyledons</taxon>
        <taxon>Gunneridae</taxon>
        <taxon>Pentapetalae</taxon>
        <taxon>rosids</taxon>
        <taxon>malvids</taxon>
        <taxon>Brassicales</taxon>
        <taxon>Brassicaceae</taxon>
        <taxon>Brassiceae</taxon>
        <taxon>Brassica</taxon>
    </lineage>
</organism>
<dbReference type="InterPro" id="IPR043129">
    <property type="entry name" value="ATPase_NBD"/>
</dbReference>
<accession>A0ABQ7CTA8</accession>
<reference evidence="2 3" key="1">
    <citation type="journal article" date="2020" name="BMC Genomics">
        <title>Intraspecific diversification of the crop wild relative Brassica cretica Lam. using demographic model selection.</title>
        <authorList>
            <person name="Kioukis A."/>
            <person name="Michalopoulou V.A."/>
            <person name="Briers L."/>
            <person name="Pirintsos S."/>
            <person name="Studholme D.J."/>
            <person name="Pavlidis P."/>
            <person name="Sarris P.F."/>
        </authorList>
    </citation>
    <scope>NUCLEOTIDE SEQUENCE [LARGE SCALE GENOMIC DNA]</scope>
    <source>
        <strain evidence="3">cv. PFS-1207/04</strain>
    </source>
</reference>
<keyword evidence="3" id="KW-1185">Reference proteome</keyword>
<proteinExistence type="predicted"/>
<feature type="region of interest" description="Disordered" evidence="1">
    <location>
        <begin position="1"/>
        <end position="66"/>
    </location>
</feature>
<dbReference type="Pfam" id="PF00022">
    <property type="entry name" value="Actin"/>
    <property type="match status" value="1"/>
</dbReference>